<gene>
    <name evidence="1" type="ORF">AB4Y32_25305</name>
</gene>
<evidence type="ECO:0000313" key="1">
    <source>
        <dbReference type="EMBL" id="MEX3935069.1"/>
    </source>
</evidence>
<evidence type="ECO:0000313" key="2">
    <source>
        <dbReference type="Proteomes" id="UP001558850"/>
    </source>
</evidence>
<reference evidence="1" key="1">
    <citation type="submission" date="2024-07" db="EMBL/GenBank/DDBJ databases">
        <title>A survey of Mimosa microsymbionts across Brazilian biomes reveals a high diversity of Paraburkholderia nodulating endemic species, but also that Cupriavidus is common as a symbiont of widespread species.</title>
        <authorList>
            <person name="Rouws L."/>
            <person name="Barauna A."/>
            <person name="Beukes C."/>
            <person name="Rouws J.R.C."/>
            <person name="De Faria S.M."/>
            <person name="Gross E."/>
            <person name="Bueno Dos Reis Junior F."/>
            <person name="Simon M.F."/>
            <person name="Maluk M."/>
            <person name="Odee D.W."/>
            <person name="Kenicer G."/>
            <person name="Young J.P.W."/>
            <person name="Reis V.M."/>
            <person name="Zilli J."/>
            <person name="James E.K."/>
        </authorList>
    </citation>
    <scope>NUCLEOTIDE SEQUENCE</scope>
    <source>
        <strain evidence="1">EG181B</strain>
    </source>
</reference>
<accession>A0ACC6U681</accession>
<dbReference type="EMBL" id="JBFRCH010000017">
    <property type="protein sequence ID" value="MEX3935069.1"/>
    <property type="molecule type" value="Genomic_DNA"/>
</dbReference>
<dbReference type="Proteomes" id="UP001558850">
    <property type="component" value="Unassembled WGS sequence"/>
</dbReference>
<protein>
    <submittedName>
        <fullName evidence="1">Uncharacterized protein</fullName>
    </submittedName>
</protein>
<name>A0ACC6U681_9BURK</name>
<proteinExistence type="predicted"/>
<keyword evidence="2" id="KW-1185">Reference proteome</keyword>
<comment type="caution">
    <text evidence="1">The sequence shown here is derived from an EMBL/GenBank/DDBJ whole genome shotgun (WGS) entry which is preliminary data.</text>
</comment>
<organism evidence="1 2">
    <name type="scientific">Paraburkholderia phymatum</name>
    <dbReference type="NCBI Taxonomy" id="148447"/>
    <lineage>
        <taxon>Bacteria</taxon>
        <taxon>Pseudomonadati</taxon>
        <taxon>Pseudomonadota</taxon>
        <taxon>Betaproteobacteria</taxon>
        <taxon>Burkholderiales</taxon>
        <taxon>Burkholderiaceae</taxon>
        <taxon>Paraburkholderia</taxon>
    </lineage>
</organism>
<sequence>MEDLYYKGVRVAPSSTLGVLLTHLHETGPKLTEATRADIRRRIEAIFQECEREYHQWGNR</sequence>